<dbReference type="InterPro" id="IPR052616">
    <property type="entry name" value="SYO1-like"/>
</dbReference>
<evidence type="ECO:0000256" key="1">
    <source>
        <dbReference type="ARBA" id="ARBA00049983"/>
    </source>
</evidence>
<evidence type="ECO:0000256" key="3">
    <source>
        <dbReference type="SAM" id="MobiDB-lite"/>
    </source>
</evidence>
<reference evidence="5 6" key="1">
    <citation type="submission" date="2023-03" db="EMBL/GenBank/DDBJ databases">
        <title>High-quality genome of Scylla paramamosain provides insights in environmental adaptation.</title>
        <authorList>
            <person name="Zhang L."/>
        </authorList>
    </citation>
    <scope>NUCLEOTIDE SEQUENCE [LARGE SCALE GENOMIC DNA]</scope>
    <source>
        <strain evidence="5">LZ_2023a</strain>
        <tissue evidence="5">Muscle</tissue>
    </source>
</reference>
<dbReference type="InterPro" id="IPR011989">
    <property type="entry name" value="ARM-like"/>
</dbReference>
<evidence type="ECO:0000313" key="5">
    <source>
        <dbReference type="EMBL" id="KAK8396960.1"/>
    </source>
</evidence>
<dbReference type="InterPro" id="IPR057990">
    <property type="entry name" value="TPR_SYO1"/>
</dbReference>
<dbReference type="GO" id="GO:0006606">
    <property type="term" value="P:protein import into nucleus"/>
    <property type="evidence" value="ECO:0007669"/>
    <property type="project" value="TreeGrafter"/>
</dbReference>
<gene>
    <name evidence="5" type="ORF">O3P69_005151</name>
</gene>
<dbReference type="SUPFAM" id="SSF48371">
    <property type="entry name" value="ARM repeat"/>
    <property type="match status" value="1"/>
</dbReference>
<dbReference type="Pfam" id="PF25567">
    <property type="entry name" value="TPR_SYO1"/>
    <property type="match status" value="1"/>
</dbReference>
<sequence>MGKVKQRRQRGQRYNPTGVPQNGEDRAEGQARCPTVGLRLVEEKITNPLPEERLCGLNTLAAMALEEKGPASVVKTSLVSKVSALLKDPSVEVRLAAAGALRNISAGGSDEVVEAMVQQEVLGPLADLLSEYRESWSPATTDLGQEIPRDADPVSNTFVHATHLLWNLCECSEEAMNVFNQKGLVQVLLRHLDPAAWGHTMALAAAECLLCVTENNPSAASVLLPCADDLVCFISRPKEEPINLHFATTIAGALLNINYCTSGSSNFQLVLKVLSSMLEVQPSSLVTLYTQDTSGTNSQLSMTPQELEHIILGQQLALEILSNICCPEDDDDDDNLDECEDGHSDEEEGGCMETMEEDGARTTLNPEVHEGICHFNLFEKTLQKAEFPEEGVIQALSTLKFGPSLLAKLGVLRTRALLCLQNMSSALELGELGGADLLYSTWVRLGTMIFQNTCTDSGLLEATAGAMRAIIDRLSQDHCDKLASITQQDLQLIFQAGVSCPVASVRGNLTRMVGVLGCLLVTQSSEELLSSGNVGAHDAELWVSAEALDVIIDLYSDDKTDKLAHHVRLTDRLRGIQPQFRAKYQQQRKRLGDHRALVLTVKDNLGGFIKYKGPRISKFSKT</sequence>
<accession>A0AAW0UDQ7</accession>
<dbReference type="Gene3D" id="1.25.10.10">
    <property type="entry name" value="Leucine-rich Repeat Variant"/>
    <property type="match status" value="1"/>
</dbReference>
<dbReference type="EMBL" id="JARAKH010000015">
    <property type="protein sequence ID" value="KAK8396960.1"/>
    <property type="molecule type" value="Genomic_DNA"/>
</dbReference>
<protein>
    <recommendedName>
        <fullName evidence="4">SYO1-like TPR repeats domain-containing protein</fullName>
    </recommendedName>
</protein>
<dbReference type="GO" id="GO:0042273">
    <property type="term" value="P:ribosomal large subunit biogenesis"/>
    <property type="evidence" value="ECO:0007669"/>
    <property type="project" value="TreeGrafter"/>
</dbReference>
<dbReference type="PANTHER" id="PTHR13347:SF1">
    <property type="entry name" value="HEAT REPEAT-CONTAINING PROTEIN 3"/>
    <property type="match status" value="1"/>
</dbReference>
<feature type="repeat" description="HEAT" evidence="2">
    <location>
        <begin position="78"/>
        <end position="116"/>
    </location>
</feature>
<dbReference type="GO" id="GO:0051082">
    <property type="term" value="F:unfolded protein binding"/>
    <property type="evidence" value="ECO:0007669"/>
    <property type="project" value="TreeGrafter"/>
</dbReference>
<name>A0AAW0UDQ7_SCYPA</name>
<dbReference type="InterPro" id="IPR016024">
    <property type="entry name" value="ARM-type_fold"/>
</dbReference>
<proteinExistence type="inferred from homology"/>
<evidence type="ECO:0000313" key="6">
    <source>
        <dbReference type="Proteomes" id="UP001487740"/>
    </source>
</evidence>
<feature type="compositionally biased region" description="Basic residues" evidence="3">
    <location>
        <begin position="1"/>
        <end position="11"/>
    </location>
</feature>
<feature type="region of interest" description="Disordered" evidence="3">
    <location>
        <begin position="1"/>
        <end position="31"/>
    </location>
</feature>
<dbReference type="InterPro" id="IPR021133">
    <property type="entry name" value="HEAT_type_2"/>
</dbReference>
<dbReference type="PROSITE" id="PS50077">
    <property type="entry name" value="HEAT_REPEAT"/>
    <property type="match status" value="1"/>
</dbReference>
<organism evidence="5 6">
    <name type="scientific">Scylla paramamosain</name>
    <name type="common">Mud crab</name>
    <dbReference type="NCBI Taxonomy" id="85552"/>
    <lineage>
        <taxon>Eukaryota</taxon>
        <taxon>Metazoa</taxon>
        <taxon>Ecdysozoa</taxon>
        <taxon>Arthropoda</taxon>
        <taxon>Crustacea</taxon>
        <taxon>Multicrustacea</taxon>
        <taxon>Malacostraca</taxon>
        <taxon>Eumalacostraca</taxon>
        <taxon>Eucarida</taxon>
        <taxon>Decapoda</taxon>
        <taxon>Pleocyemata</taxon>
        <taxon>Brachyura</taxon>
        <taxon>Eubrachyura</taxon>
        <taxon>Portunoidea</taxon>
        <taxon>Portunidae</taxon>
        <taxon>Portuninae</taxon>
        <taxon>Scylla</taxon>
    </lineage>
</organism>
<evidence type="ECO:0000256" key="2">
    <source>
        <dbReference type="PROSITE-ProRule" id="PRU00103"/>
    </source>
</evidence>
<feature type="domain" description="SYO1-like TPR repeats" evidence="4">
    <location>
        <begin position="366"/>
        <end position="612"/>
    </location>
</feature>
<dbReference type="AlphaFoldDB" id="A0AAW0UDQ7"/>
<dbReference type="PANTHER" id="PTHR13347">
    <property type="entry name" value="HEAT REPEAT-CONTAINING PROTEIN 3"/>
    <property type="match status" value="1"/>
</dbReference>
<dbReference type="Proteomes" id="UP001487740">
    <property type="component" value="Unassembled WGS sequence"/>
</dbReference>
<keyword evidence="6" id="KW-1185">Reference proteome</keyword>
<evidence type="ECO:0000259" key="4">
    <source>
        <dbReference type="Pfam" id="PF25567"/>
    </source>
</evidence>
<comment type="caution">
    <text evidence="5">The sequence shown here is derived from an EMBL/GenBank/DDBJ whole genome shotgun (WGS) entry which is preliminary data.</text>
</comment>
<comment type="similarity">
    <text evidence="1">Belongs to the nuclear import and ribosome assembly adapter family.</text>
</comment>